<dbReference type="GO" id="GO:1902600">
    <property type="term" value="P:proton transmembrane transport"/>
    <property type="evidence" value="ECO:0007669"/>
    <property type="project" value="InterPro"/>
</dbReference>
<comment type="subcellular location">
    <subcellularLocation>
        <location evidence="1">Cell membrane</location>
        <topology evidence="1">Multi-pass membrane protein</topology>
    </subcellularLocation>
</comment>
<feature type="transmembrane region" description="Helical" evidence="8">
    <location>
        <begin position="60"/>
        <end position="79"/>
    </location>
</feature>
<feature type="transmembrane region" description="Helical" evidence="8">
    <location>
        <begin position="278"/>
        <end position="299"/>
    </location>
</feature>
<evidence type="ECO:0000256" key="1">
    <source>
        <dbReference type="ARBA" id="ARBA00004651"/>
    </source>
</evidence>
<evidence type="ECO:0000256" key="6">
    <source>
        <dbReference type="ARBA" id="ARBA00023065"/>
    </source>
</evidence>
<evidence type="ECO:0000256" key="4">
    <source>
        <dbReference type="ARBA" id="ARBA00022692"/>
    </source>
</evidence>
<dbReference type="PANTHER" id="PTHR32507:SF8">
    <property type="entry name" value="CNH1P"/>
    <property type="match status" value="1"/>
</dbReference>
<protein>
    <recommendedName>
        <fullName evidence="9">Cation/H+ exchanger transmembrane domain-containing protein</fullName>
    </recommendedName>
</protein>
<name>A0A3B0SPU4_9ZZZZ</name>
<dbReference type="PANTHER" id="PTHR32507">
    <property type="entry name" value="NA(+)/H(+) ANTIPORTER 1"/>
    <property type="match status" value="1"/>
</dbReference>
<feature type="transmembrane region" description="Helical" evidence="8">
    <location>
        <begin position="120"/>
        <end position="142"/>
    </location>
</feature>
<keyword evidence="7 8" id="KW-0472">Membrane</keyword>
<feature type="transmembrane region" description="Helical" evidence="8">
    <location>
        <begin position="306"/>
        <end position="332"/>
    </location>
</feature>
<feature type="transmembrane region" description="Helical" evidence="8">
    <location>
        <begin position="195"/>
        <end position="217"/>
    </location>
</feature>
<organism evidence="10">
    <name type="scientific">hydrothermal vent metagenome</name>
    <dbReference type="NCBI Taxonomy" id="652676"/>
    <lineage>
        <taxon>unclassified sequences</taxon>
        <taxon>metagenomes</taxon>
        <taxon>ecological metagenomes</taxon>
    </lineage>
</organism>
<dbReference type="GO" id="GO:0015297">
    <property type="term" value="F:antiporter activity"/>
    <property type="evidence" value="ECO:0007669"/>
    <property type="project" value="UniProtKB-KW"/>
</dbReference>
<evidence type="ECO:0000259" key="9">
    <source>
        <dbReference type="Pfam" id="PF00999"/>
    </source>
</evidence>
<feature type="transmembrane region" description="Helical" evidence="8">
    <location>
        <begin position="365"/>
        <end position="388"/>
    </location>
</feature>
<gene>
    <name evidence="10" type="ORF">MNBD_ACTINO01-912</name>
</gene>
<evidence type="ECO:0000256" key="5">
    <source>
        <dbReference type="ARBA" id="ARBA00022989"/>
    </source>
</evidence>
<dbReference type="EMBL" id="UOEI01000233">
    <property type="protein sequence ID" value="VAV98473.1"/>
    <property type="molecule type" value="Genomic_DNA"/>
</dbReference>
<dbReference type="GO" id="GO:0005886">
    <property type="term" value="C:plasma membrane"/>
    <property type="evidence" value="ECO:0007669"/>
    <property type="project" value="UniProtKB-SubCell"/>
</dbReference>
<sequence length="432" mass="45382">MGLVLIAALFLGYALVSRRLEHSSLTGPMVFTAAGVLGALVMVWTGTSFDTLALDVRNDAIQILLEMTLVIILFSDAVLIDARAIRKEAFLPGRLLGIGLPLTIIVGTLIAMIIVPDLGFWPAAVVAVILAPTDAALGQAVVSNDRVPGLVRQGLGVESGLNDGIAVPFLAIAVAGAANEMQSGAEIARVFLEEIGLAIVIGLVVGWLGALAVRYAYEHGWMTRGWKQVSVVTLAVLCFALADPVGGSGFIAAFVGGLVFGAKVRHEYPDICDFSEGVAHVMTMFAFFVFGAFILAPALDVVTWQIVLYAILSLTIVRMIPVALSLIGTGLAGPTQLYIGWFGPRGLASLVFMGTVVVGANADEAAGILAVGATTVGLSVLLHGLSAWPASARYADWYEGTTARVDVSELPEEQQVEHIPNLKLQGRLRDPG</sequence>
<feature type="transmembrane region" description="Helical" evidence="8">
    <location>
        <begin position="229"/>
        <end position="258"/>
    </location>
</feature>
<proteinExistence type="predicted"/>
<dbReference type="InterPro" id="IPR006153">
    <property type="entry name" value="Cation/H_exchanger_TM"/>
</dbReference>
<feature type="domain" description="Cation/H+ exchanger transmembrane" evidence="9">
    <location>
        <begin position="7"/>
        <end position="386"/>
    </location>
</feature>
<accession>A0A3B0SPU4</accession>
<evidence type="ECO:0000313" key="10">
    <source>
        <dbReference type="EMBL" id="VAV98473.1"/>
    </source>
</evidence>
<feature type="transmembrane region" description="Helical" evidence="8">
    <location>
        <begin position="338"/>
        <end position="358"/>
    </location>
</feature>
<keyword evidence="3" id="KW-0050">Antiport</keyword>
<reference evidence="10" key="1">
    <citation type="submission" date="2018-06" db="EMBL/GenBank/DDBJ databases">
        <authorList>
            <person name="Zhirakovskaya E."/>
        </authorList>
    </citation>
    <scope>NUCLEOTIDE SEQUENCE</scope>
</reference>
<keyword evidence="4 8" id="KW-0812">Transmembrane</keyword>
<feature type="transmembrane region" description="Helical" evidence="8">
    <location>
        <begin position="91"/>
        <end position="114"/>
    </location>
</feature>
<keyword evidence="6" id="KW-0406">Ion transport</keyword>
<dbReference type="Pfam" id="PF00999">
    <property type="entry name" value="Na_H_Exchanger"/>
    <property type="match status" value="1"/>
</dbReference>
<evidence type="ECO:0000256" key="3">
    <source>
        <dbReference type="ARBA" id="ARBA00022449"/>
    </source>
</evidence>
<dbReference type="AlphaFoldDB" id="A0A3B0SPU4"/>
<keyword evidence="5 8" id="KW-1133">Transmembrane helix</keyword>
<keyword evidence="2" id="KW-0813">Transport</keyword>
<evidence type="ECO:0000256" key="2">
    <source>
        <dbReference type="ARBA" id="ARBA00022448"/>
    </source>
</evidence>
<evidence type="ECO:0000256" key="7">
    <source>
        <dbReference type="ARBA" id="ARBA00023136"/>
    </source>
</evidence>
<feature type="transmembrane region" description="Helical" evidence="8">
    <location>
        <begin position="154"/>
        <end position="175"/>
    </location>
</feature>
<evidence type="ECO:0000256" key="8">
    <source>
        <dbReference type="SAM" id="Phobius"/>
    </source>
</evidence>